<dbReference type="InterPro" id="IPR042201">
    <property type="entry name" value="FH2_Formin_sf"/>
</dbReference>
<evidence type="ECO:0000256" key="3">
    <source>
        <dbReference type="SAM" id="MobiDB-lite"/>
    </source>
</evidence>
<dbReference type="Gene3D" id="1.20.58.2220">
    <property type="entry name" value="Formin, FH2 domain"/>
    <property type="match status" value="1"/>
</dbReference>
<feature type="compositionally biased region" description="Pro residues" evidence="3">
    <location>
        <begin position="270"/>
        <end position="280"/>
    </location>
</feature>
<dbReference type="RefSeq" id="XP_015884195.3">
    <property type="nucleotide sequence ID" value="XM_016028709.4"/>
</dbReference>
<feature type="compositionally biased region" description="Low complexity" evidence="3">
    <location>
        <begin position="744"/>
        <end position="755"/>
    </location>
</feature>
<gene>
    <name evidence="8" type="primary">LOC107419881</name>
</gene>
<protein>
    <recommendedName>
        <fullName evidence="2">Formin-like protein</fullName>
    </recommendedName>
</protein>
<dbReference type="InterPro" id="IPR015425">
    <property type="entry name" value="FH2_Formin"/>
</dbReference>
<comment type="similarity">
    <text evidence="1">Belongs to the formin-like family. Class-I subfamily.</text>
</comment>
<feature type="region of interest" description="Disordered" evidence="3">
    <location>
        <begin position="167"/>
        <end position="198"/>
    </location>
</feature>
<feature type="region of interest" description="Disordered" evidence="3">
    <location>
        <begin position="736"/>
        <end position="756"/>
    </location>
</feature>
<name>A0A6P4A7J4_ZIZJJ</name>
<feature type="compositionally biased region" description="Pro residues" evidence="3">
    <location>
        <begin position="217"/>
        <end position="237"/>
    </location>
</feature>
<feature type="domain" description="FH2" evidence="6">
    <location>
        <begin position="302"/>
        <end position="750"/>
    </location>
</feature>
<keyword evidence="4" id="KW-0812">Transmembrane</keyword>
<dbReference type="AlphaFoldDB" id="A0A6P4A7J4"/>
<feature type="compositionally biased region" description="Basic and acidic residues" evidence="3">
    <location>
        <begin position="167"/>
        <end position="182"/>
    </location>
</feature>
<dbReference type="GeneID" id="107419881"/>
<dbReference type="KEGG" id="zju:107419881"/>
<proteinExistence type="inferred from homology"/>
<dbReference type="Pfam" id="PF02181">
    <property type="entry name" value="FH2"/>
    <property type="match status" value="1"/>
</dbReference>
<feature type="chain" id="PRO_5045746085" description="Formin-like protein" evidence="5">
    <location>
        <begin position="26"/>
        <end position="780"/>
    </location>
</feature>
<feature type="compositionally biased region" description="Pro residues" evidence="3">
    <location>
        <begin position="250"/>
        <end position="261"/>
    </location>
</feature>
<dbReference type="SMART" id="SM00498">
    <property type="entry name" value="FH2"/>
    <property type="match status" value="1"/>
</dbReference>
<feature type="compositionally biased region" description="Basic and acidic residues" evidence="3">
    <location>
        <begin position="292"/>
        <end position="301"/>
    </location>
</feature>
<feature type="region of interest" description="Disordered" evidence="3">
    <location>
        <begin position="211"/>
        <end position="312"/>
    </location>
</feature>
<feature type="compositionally biased region" description="Low complexity" evidence="3">
    <location>
        <begin position="771"/>
        <end position="780"/>
    </location>
</feature>
<feature type="region of interest" description="Disordered" evidence="3">
    <location>
        <begin position="761"/>
        <end position="780"/>
    </location>
</feature>
<dbReference type="SUPFAM" id="SSF101447">
    <property type="entry name" value="Formin homology 2 domain (FH2 domain)"/>
    <property type="match status" value="1"/>
</dbReference>
<evidence type="ECO:0000259" key="6">
    <source>
        <dbReference type="PROSITE" id="PS51444"/>
    </source>
</evidence>
<evidence type="ECO:0000313" key="7">
    <source>
        <dbReference type="Proteomes" id="UP001652623"/>
    </source>
</evidence>
<evidence type="ECO:0000256" key="4">
    <source>
        <dbReference type="SAM" id="Phobius"/>
    </source>
</evidence>
<reference evidence="8" key="1">
    <citation type="submission" date="2025-08" db="UniProtKB">
        <authorList>
            <consortium name="RefSeq"/>
        </authorList>
    </citation>
    <scope>IDENTIFICATION</scope>
    <source>
        <tissue evidence="8">Seedling</tissue>
    </source>
</reference>
<sequence length="780" mass="84946">MAVILRPWIFHVLVLVLVLLPSCYSQSISNQNIETFFPYPVLSSPKTSTSPPVPVTPSPPSVPNSPAQPPPDSSNDDVVKAVVATAASTLVVTAVAFILVRRFVYARRMREKDGNGSGSSAPLSAVATHSDQFPMDDGDLKDIIVDENGLDVLYWRNLEAKNLKVKEEGGRRGGHDVDDRPENGPIQEIPLLRGKSSTSHLKVMPEVDNPIRQLSNVPPPPPQPTRPPPPPPPPPQPILAVSNNKSSTPGPAPPPPPPPPMVGGAKKGPSPSPPPPPPPKARSLNSLPKPVSPEKKGKQEENSSGTGQVIKLKPLHWDKVNMDNADHSMVWNKINDGGSFSFDGDLMEALFGRVATNRSPKKFNNTMDSGSNSRSSAQTFILDTRKSQNIAIVLKSLSLTRKEILHALMEGKGLNADSLEKLCRIAPTEEEQSKILEYNGDPTKLADAECFHYHILKAVPSAFTRLNAMAFRSNYDSEIVHIKECIQTLELASNELRTRGLFMKLLEAVLKAGNRMNAGTSRGNAQAFNLTALRKLSDVRSSDGRTTLLHFVVEEVVRSEGKRCVLSRNRSLNRNNSLYSNNSSSLISENSPAKDDREKEYIMLGLPVIGGLSSEFSNVKKAAAMDYDHFAGSCSNLTKGIAEIRRLVNQVIIENGGGGGGFVKEMIGFLDAAEKELKMVKEQQGKVMELVKKTTEYYQAGASRHKEAHPLQLFAIVKDFLIMVDQACIEIARNSQKKRVNNTSSSGSGSSRVSVKFPMLPENFMSDRSRSSSSGSDNDG</sequence>
<feature type="transmembrane region" description="Helical" evidence="4">
    <location>
        <begin position="78"/>
        <end position="100"/>
    </location>
</feature>
<dbReference type="PANTHER" id="PTHR23213">
    <property type="entry name" value="FORMIN-RELATED"/>
    <property type="match status" value="1"/>
</dbReference>
<evidence type="ECO:0000256" key="1">
    <source>
        <dbReference type="ARBA" id="ARBA00025793"/>
    </source>
</evidence>
<evidence type="ECO:0000256" key="2">
    <source>
        <dbReference type="RuleBase" id="RU361260"/>
    </source>
</evidence>
<feature type="region of interest" description="Disordered" evidence="3">
    <location>
        <begin position="48"/>
        <end position="76"/>
    </location>
</feature>
<dbReference type="PANTHER" id="PTHR23213:SF354">
    <property type="entry name" value="FORMIN-LIKE PROTEIN 4"/>
    <property type="match status" value="1"/>
</dbReference>
<evidence type="ECO:0000256" key="5">
    <source>
        <dbReference type="SAM" id="SignalP"/>
    </source>
</evidence>
<keyword evidence="4" id="KW-1133">Transmembrane helix</keyword>
<keyword evidence="7" id="KW-1185">Reference proteome</keyword>
<dbReference type="InterPro" id="IPR027643">
    <property type="entry name" value="Formin-like_plant"/>
</dbReference>
<dbReference type="Proteomes" id="UP001652623">
    <property type="component" value="Chromosome 12"/>
</dbReference>
<dbReference type="PROSITE" id="PS51444">
    <property type="entry name" value="FH2"/>
    <property type="match status" value="1"/>
</dbReference>
<dbReference type="GO" id="GO:0045010">
    <property type="term" value="P:actin nucleation"/>
    <property type="evidence" value="ECO:0007669"/>
    <property type="project" value="InterPro"/>
</dbReference>
<dbReference type="InParanoid" id="A0A6P4A7J4"/>
<keyword evidence="5" id="KW-0732">Signal</keyword>
<organism evidence="7 8">
    <name type="scientific">Ziziphus jujuba</name>
    <name type="common">Chinese jujube</name>
    <name type="synonym">Ziziphus sativa</name>
    <dbReference type="NCBI Taxonomy" id="326968"/>
    <lineage>
        <taxon>Eukaryota</taxon>
        <taxon>Viridiplantae</taxon>
        <taxon>Streptophyta</taxon>
        <taxon>Embryophyta</taxon>
        <taxon>Tracheophyta</taxon>
        <taxon>Spermatophyta</taxon>
        <taxon>Magnoliopsida</taxon>
        <taxon>eudicotyledons</taxon>
        <taxon>Gunneridae</taxon>
        <taxon>Pentapetalae</taxon>
        <taxon>rosids</taxon>
        <taxon>fabids</taxon>
        <taxon>Rosales</taxon>
        <taxon>Rhamnaceae</taxon>
        <taxon>Paliureae</taxon>
        <taxon>Ziziphus</taxon>
    </lineage>
</organism>
<dbReference type="GO" id="GO:0051015">
    <property type="term" value="F:actin filament binding"/>
    <property type="evidence" value="ECO:0007669"/>
    <property type="project" value="InterPro"/>
</dbReference>
<dbReference type="FunCoup" id="A0A6P4A7J4">
    <property type="interactions" value="42"/>
</dbReference>
<accession>A0A6P4A7J4</accession>
<feature type="signal peptide" evidence="5">
    <location>
        <begin position="1"/>
        <end position="25"/>
    </location>
</feature>
<evidence type="ECO:0000313" key="8">
    <source>
        <dbReference type="RefSeq" id="XP_015884195.3"/>
    </source>
</evidence>
<feature type="compositionally biased region" description="Pro residues" evidence="3">
    <location>
        <begin position="51"/>
        <end position="72"/>
    </location>
</feature>
<keyword evidence="4" id="KW-0472">Membrane</keyword>